<feature type="transmembrane region" description="Helical" evidence="1">
    <location>
        <begin position="9"/>
        <end position="30"/>
    </location>
</feature>
<proteinExistence type="predicted"/>
<dbReference type="AlphaFoldDB" id="A0A3B0Z2W7"/>
<protein>
    <submittedName>
        <fullName evidence="2">Uncharacterized protein</fullName>
    </submittedName>
</protein>
<gene>
    <name evidence="2" type="ORF">MNBD_GAMMA12-2946</name>
</gene>
<keyword evidence="1" id="KW-0472">Membrane</keyword>
<keyword evidence="1" id="KW-0812">Transmembrane</keyword>
<keyword evidence="1" id="KW-1133">Transmembrane helix</keyword>
<feature type="transmembrane region" description="Helical" evidence="1">
    <location>
        <begin position="87"/>
        <end position="105"/>
    </location>
</feature>
<reference evidence="2" key="1">
    <citation type="submission" date="2018-06" db="EMBL/GenBank/DDBJ databases">
        <authorList>
            <person name="Zhirakovskaya E."/>
        </authorList>
    </citation>
    <scope>NUCLEOTIDE SEQUENCE</scope>
</reference>
<feature type="transmembrane region" description="Helical" evidence="1">
    <location>
        <begin position="137"/>
        <end position="155"/>
    </location>
</feature>
<organism evidence="2">
    <name type="scientific">hydrothermal vent metagenome</name>
    <dbReference type="NCBI Taxonomy" id="652676"/>
    <lineage>
        <taxon>unclassified sequences</taxon>
        <taxon>metagenomes</taxon>
        <taxon>ecological metagenomes</taxon>
    </lineage>
</organism>
<sequence length="158" mass="17432">MFNIFRSKLLLIIAGISLTVAGIIGPTVFIDTMGELNLFQLTEMMDALKSLGLPLESTNMYFWIGVVFISLITLSLIATLYRMYISVWLLAVSGVAIWGVSYYYYYEWHTKALKAVSAGVADGGVLATAVKTLHLQWGAWCILGGLLLIVSATMLRKK</sequence>
<feature type="transmembrane region" description="Helical" evidence="1">
    <location>
        <begin position="60"/>
        <end position="80"/>
    </location>
</feature>
<evidence type="ECO:0000313" key="2">
    <source>
        <dbReference type="EMBL" id="VAW81867.1"/>
    </source>
</evidence>
<evidence type="ECO:0000256" key="1">
    <source>
        <dbReference type="SAM" id="Phobius"/>
    </source>
</evidence>
<dbReference type="EMBL" id="UOFL01000229">
    <property type="protein sequence ID" value="VAW81867.1"/>
    <property type="molecule type" value="Genomic_DNA"/>
</dbReference>
<name>A0A3B0Z2W7_9ZZZZ</name>
<accession>A0A3B0Z2W7</accession>